<sequence length="86" mass="9133">MKPFLLLALLYLASLAPAHAQAPLGVKPLDQFFAAVEGKSAAPLQPYLTDETRVDQLPAAYTAQLLPQLLAAIGPVSGARLVRQQP</sequence>
<dbReference type="AlphaFoldDB" id="A0A7Y7U553"/>
<reference evidence="2 3" key="1">
    <citation type="submission" date="2020-05" db="EMBL/GenBank/DDBJ databases">
        <title>Hymenobacter terrestris sp. nov. and Hymenobacter lapidiphilus sp. nov., isolated from regoliths in Antarctica.</title>
        <authorList>
            <person name="Sedlacek I."/>
            <person name="Pantucek R."/>
            <person name="Zeman M."/>
            <person name="Holochova P."/>
            <person name="Kralova S."/>
            <person name="Stankova E."/>
            <person name="Sedo O."/>
            <person name="Micenkova L."/>
            <person name="Svec P."/>
            <person name="Gupta V."/>
            <person name="Sood U."/>
            <person name="Korpole U.S."/>
            <person name="Lal R."/>
        </authorList>
    </citation>
    <scope>NUCLEOTIDE SEQUENCE [LARGE SCALE GENOMIC DNA]</scope>
    <source>
        <strain evidence="2 3">P5342</strain>
    </source>
</reference>
<protein>
    <submittedName>
        <fullName evidence="2">Uncharacterized protein</fullName>
    </submittedName>
</protein>
<dbReference type="Proteomes" id="UP000565521">
    <property type="component" value="Unassembled WGS sequence"/>
</dbReference>
<dbReference type="RefSeq" id="WP_176907059.1">
    <property type="nucleotide sequence ID" value="NZ_JABKAU010000005.1"/>
</dbReference>
<evidence type="ECO:0000256" key="1">
    <source>
        <dbReference type="SAM" id="SignalP"/>
    </source>
</evidence>
<feature type="chain" id="PRO_5031392128" evidence="1">
    <location>
        <begin position="21"/>
        <end position="86"/>
    </location>
</feature>
<keyword evidence="3" id="KW-1185">Reference proteome</keyword>
<feature type="signal peptide" evidence="1">
    <location>
        <begin position="1"/>
        <end position="20"/>
    </location>
</feature>
<organism evidence="2 3">
    <name type="scientific">Hymenobacter lapidiphilus</name>
    <dbReference type="NCBI Taxonomy" id="2608003"/>
    <lineage>
        <taxon>Bacteria</taxon>
        <taxon>Pseudomonadati</taxon>
        <taxon>Bacteroidota</taxon>
        <taxon>Cytophagia</taxon>
        <taxon>Cytophagales</taxon>
        <taxon>Hymenobacteraceae</taxon>
        <taxon>Hymenobacter</taxon>
    </lineage>
</organism>
<evidence type="ECO:0000313" key="2">
    <source>
        <dbReference type="EMBL" id="NVO30359.1"/>
    </source>
</evidence>
<comment type="caution">
    <text evidence="2">The sequence shown here is derived from an EMBL/GenBank/DDBJ whole genome shotgun (WGS) entry which is preliminary data.</text>
</comment>
<accession>A0A7Y7U553</accession>
<evidence type="ECO:0000313" key="3">
    <source>
        <dbReference type="Proteomes" id="UP000565521"/>
    </source>
</evidence>
<keyword evidence="1" id="KW-0732">Signal</keyword>
<dbReference type="EMBL" id="JABKAU010000005">
    <property type="protein sequence ID" value="NVO30359.1"/>
    <property type="molecule type" value="Genomic_DNA"/>
</dbReference>
<name>A0A7Y7U553_9BACT</name>
<proteinExistence type="predicted"/>
<gene>
    <name evidence="2" type="ORF">HW554_03995</name>
</gene>